<keyword evidence="6 12" id="KW-0863">Zinc-finger</keyword>
<dbReference type="PROSITE" id="PS51543">
    <property type="entry name" value="FYRC"/>
    <property type="match status" value="1"/>
</dbReference>
<dbReference type="GO" id="GO:0005634">
    <property type="term" value="C:nucleus"/>
    <property type="evidence" value="ECO:0007669"/>
    <property type="project" value="UniProtKB-SubCell"/>
</dbReference>
<dbReference type="InterPro" id="IPR003889">
    <property type="entry name" value="FYrich_C"/>
</dbReference>
<dbReference type="PANTHER" id="PTHR45888">
    <property type="entry name" value="HL01030P-RELATED"/>
    <property type="match status" value="1"/>
</dbReference>
<evidence type="ECO:0000259" key="16">
    <source>
        <dbReference type="PROSITE" id="PS51805"/>
    </source>
</evidence>
<feature type="compositionally biased region" description="Basic and acidic residues" evidence="13">
    <location>
        <begin position="811"/>
        <end position="826"/>
    </location>
</feature>
<feature type="region of interest" description="Disordered" evidence="13">
    <location>
        <begin position="1424"/>
        <end position="1464"/>
    </location>
</feature>
<feature type="region of interest" description="Disordered" evidence="13">
    <location>
        <begin position="38"/>
        <end position="93"/>
    </location>
</feature>
<feature type="compositionally biased region" description="Acidic residues" evidence="13">
    <location>
        <begin position="496"/>
        <end position="510"/>
    </location>
</feature>
<feature type="compositionally biased region" description="Pro residues" evidence="13">
    <location>
        <begin position="1905"/>
        <end position="1914"/>
    </location>
</feature>
<feature type="compositionally biased region" description="Basic residues" evidence="13">
    <location>
        <begin position="2851"/>
        <end position="2865"/>
    </location>
</feature>
<evidence type="ECO:0000256" key="2">
    <source>
        <dbReference type="ARBA" id="ARBA00022553"/>
    </source>
</evidence>
<dbReference type="InterPro" id="IPR019787">
    <property type="entry name" value="Znf_PHD-finger"/>
</dbReference>
<keyword evidence="5" id="KW-0677">Repeat</keyword>
<dbReference type="SMART" id="SM00249">
    <property type="entry name" value="PHD"/>
    <property type="match status" value="3"/>
</dbReference>
<dbReference type="InterPro" id="IPR001214">
    <property type="entry name" value="SET_dom"/>
</dbReference>
<feature type="domain" description="PHD-type" evidence="14">
    <location>
        <begin position="1149"/>
        <end position="1197"/>
    </location>
</feature>
<keyword evidence="4" id="KW-0479">Metal-binding</keyword>
<feature type="compositionally biased region" description="Polar residues" evidence="13">
    <location>
        <begin position="573"/>
        <end position="582"/>
    </location>
</feature>
<evidence type="ECO:0000256" key="10">
    <source>
        <dbReference type="ARBA" id="ARBA00023163"/>
    </source>
</evidence>
<comment type="caution">
    <text evidence="17">The sequence shown here is derived from an EMBL/GenBank/DDBJ whole genome shotgun (WGS) entry which is preliminary data.</text>
</comment>
<organism evidence="17 18">
    <name type="scientific">Calicophoron daubneyi</name>
    <name type="common">Rumen fluke</name>
    <name type="synonym">Paramphistomum daubneyi</name>
    <dbReference type="NCBI Taxonomy" id="300641"/>
    <lineage>
        <taxon>Eukaryota</taxon>
        <taxon>Metazoa</taxon>
        <taxon>Spiralia</taxon>
        <taxon>Lophotrochozoa</taxon>
        <taxon>Platyhelminthes</taxon>
        <taxon>Trematoda</taxon>
        <taxon>Digenea</taxon>
        <taxon>Plagiorchiida</taxon>
        <taxon>Pronocephalata</taxon>
        <taxon>Paramphistomoidea</taxon>
        <taxon>Paramphistomidae</taxon>
        <taxon>Calicophoron</taxon>
    </lineage>
</organism>
<feature type="region of interest" description="Disordered" evidence="13">
    <location>
        <begin position="2035"/>
        <end position="2062"/>
    </location>
</feature>
<feature type="region of interest" description="Disordered" evidence="13">
    <location>
        <begin position="159"/>
        <end position="236"/>
    </location>
</feature>
<evidence type="ECO:0000313" key="18">
    <source>
        <dbReference type="Proteomes" id="UP001497525"/>
    </source>
</evidence>
<feature type="compositionally biased region" description="Basic residues" evidence="13">
    <location>
        <begin position="780"/>
        <end position="790"/>
    </location>
</feature>
<feature type="region of interest" description="Disordered" evidence="13">
    <location>
        <begin position="348"/>
        <end position="370"/>
    </location>
</feature>
<feature type="compositionally biased region" description="Low complexity" evidence="13">
    <location>
        <begin position="1583"/>
        <end position="1595"/>
    </location>
</feature>
<dbReference type="CDD" id="cd15506">
    <property type="entry name" value="PHD1_KMT2A_like"/>
    <property type="match status" value="1"/>
</dbReference>
<evidence type="ECO:0000256" key="12">
    <source>
        <dbReference type="PROSITE-ProRule" id="PRU00146"/>
    </source>
</evidence>
<evidence type="ECO:0000256" key="8">
    <source>
        <dbReference type="ARBA" id="ARBA00022853"/>
    </source>
</evidence>
<dbReference type="InterPro" id="IPR011011">
    <property type="entry name" value="Znf_FYVE_PHD"/>
</dbReference>
<evidence type="ECO:0000256" key="11">
    <source>
        <dbReference type="ARBA" id="ARBA00023242"/>
    </source>
</evidence>
<feature type="region of interest" description="Disordered" evidence="13">
    <location>
        <begin position="263"/>
        <end position="312"/>
    </location>
</feature>
<dbReference type="PROSITE" id="PS51805">
    <property type="entry name" value="EPHD"/>
    <property type="match status" value="1"/>
</dbReference>
<feature type="region of interest" description="Disordered" evidence="13">
    <location>
        <begin position="1253"/>
        <end position="1276"/>
    </location>
</feature>
<dbReference type="PROSITE" id="PS51542">
    <property type="entry name" value="FYRN"/>
    <property type="match status" value="1"/>
</dbReference>
<evidence type="ECO:0000256" key="1">
    <source>
        <dbReference type="ARBA" id="ARBA00004123"/>
    </source>
</evidence>
<keyword evidence="9" id="KW-0805">Transcription regulation</keyword>
<dbReference type="EMBL" id="CAXLJL010000822">
    <property type="protein sequence ID" value="CAL5141046.1"/>
    <property type="molecule type" value="Genomic_DNA"/>
</dbReference>
<feature type="compositionally biased region" description="Polar residues" evidence="13">
    <location>
        <begin position="897"/>
        <end position="909"/>
    </location>
</feature>
<feature type="compositionally biased region" description="Basic and acidic residues" evidence="13">
    <location>
        <begin position="2045"/>
        <end position="2056"/>
    </location>
</feature>
<dbReference type="PROSITE" id="PS50280">
    <property type="entry name" value="SET"/>
    <property type="match status" value="1"/>
</dbReference>
<dbReference type="SUPFAM" id="SSF82199">
    <property type="entry name" value="SET domain"/>
    <property type="match status" value="1"/>
</dbReference>
<evidence type="ECO:0000256" key="13">
    <source>
        <dbReference type="SAM" id="MobiDB-lite"/>
    </source>
</evidence>
<feature type="compositionally biased region" description="Low complexity" evidence="13">
    <location>
        <begin position="793"/>
        <end position="803"/>
    </location>
</feature>
<feature type="compositionally biased region" description="Polar residues" evidence="13">
    <location>
        <begin position="595"/>
        <end position="617"/>
    </location>
</feature>
<dbReference type="GO" id="GO:0006325">
    <property type="term" value="P:chromatin organization"/>
    <property type="evidence" value="ECO:0007669"/>
    <property type="project" value="UniProtKB-KW"/>
</dbReference>
<feature type="compositionally biased region" description="Polar residues" evidence="13">
    <location>
        <begin position="3188"/>
        <end position="3213"/>
    </location>
</feature>
<proteinExistence type="predicted"/>
<feature type="compositionally biased region" description="Polar residues" evidence="13">
    <location>
        <begin position="649"/>
        <end position="664"/>
    </location>
</feature>
<feature type="region of interest" description="Disordered" evidence="13">
    <location>
        <begin position="1573"/>
        <end position="1596"/>
    </location>
</feature>
<feature type="compositionally biased region" description="Low complexity" evidence="13">
    <location>
        <begin position="38"/>
        <end position="49"/>
    </location>
</feature>
<feature type="compositionally biased region" description="Low complexity" evidence="13">
    <location>
        <begin position="910"/>
        <end position="921"/>
    </location>
</feature>
<evidence type="ECO:0000256" key="6">
    <source>
        <dbReference type="ARBA" id="ARBA00022771"/>
    </source>
</evidence>
<keyword evidence="8" id="KW-0156">Chromatin regulator</keyword>
<gene>
    <name evidence="17" type="ORF">CDAUBV1_LOCUS16329</name>
</gene>
<evidence type="ECO:0000256" key="3">
    <source>
        <dbReference type="ARBA" id="ARBA00022679"/>
    </source>
</evidence>
<dbReference type="InterPro" id="IPR003888">
    <property type="entry name" value="FYrich_N"/>
</dbReference>
<evidence type="ECO:0000259" key="15">
    <source>
        <dbReference type="PROSITE" id="PS50280"/>
    </source>
</evidence>
<feature type="region of interest" description="Disordered" evidence="13">
    <location>
        <begin position="1890"/>
        <end position="1928"/>
    </location>
</feature>
<keyword evidence="11" id="KW-0539">Nucleus</keyword>
<evidence type="ECO:0000259" key="14">
    <source>
        <dbReference type="PROSITE" id="PS50016"/>
    </source>
</evidence>
<keyword evidence="3" id="KW-0808">Transferase</keyword>
<feature type="region of interest" description="Disordered" evidence="13">
    <location>
        <begin position="2824"/>
        <end position="2925"/>
    </location>
</feature>
<dbReference type="Pfam" id="PF05965">
    <property type="entry name" value="FYRC"/>
    <property type="match status" value="1"/>
</dbReference>
<dbReference type="GO" id="GO:0008270">
    <property type="term" value="F:zinc ion binding"/>
    <property type="evidence" value="ECO:0007669"/>
    <property type="project" value="UniProtKB-KW"/>
</dbReference>
<dbReference type="Gene3D" id="3.30.40.10">
    <property type="entry name" value="Zinc/RING finger domain, C3HC4 (zinc finger)"/>
    <property type="match status" value="4"/>
</dbReference>
<feature type="compositionally biased region" description="Polar residues" evidence="13">
    <location>
        <begin position="50"/>
        <end position="78"/>
    </location>
</feature>
<evidence type="ECO:0000256" key="5">
    <source>
        <dbReference type="ARBA" id="ARBA00022737"/>
    </source>
</evidence>
<dbReference type="InterPro" id="IPR001965">
    <property type="entry name" value="Znf_PHD"/>
</dbReference>
<feature type="compositionally biased region" description="Acidic residues" evidence="13">
    <location>
        <begin position="636"/>
        <end position="648"/>
    </location>
</feature>
<keyword evidence="10" id="KW-0804">Transcription</keyword>
<evidence type="ECO:0000313" key="17">
    <source>
        <dbReference type="EMBL" id="CAL5141046.1"/>
    </source>
</evidence>
<reference evidence="17" key="1">
    <citation type="submission" date="2024-06" db="EMBL/GenBank/DDBJ databases">
        <authorList>
            <person name="Liu X."/>
            <person name="Lenzi L."/>
            <person name="Haldenby T S."/>
            <person name="Uol C."/>
        </authorList>
    </citation>
    <scope>NUCLEOTIDE SEQUENCE</scope>
</reference>
<feature type="compositionally biased region" description="Low complexity" evidence="13">
    <location>
        <begin position="2867"/>
        <end position="2894"/>
    </location>
</feature>
<feature type="region of interest" description="Disordered" evidence="13">
    <location>
        <begin position="873"/>
        <end position="921"/>
    </location>
</feature>
<feature type="region of interest" description="Disordered" evidence="13">
    <location>
        <begin position="495"/>
        <end position="695"/>
    </location>
</feature>
<dbReference type="Pfam" id="PF05964">
    <property type="entry name" value="FYRN"/>
    <property type="match status" value="1"/>
</dbReference>
<keyword evidence="2" id="KW-0597">Phosphoprotein</keyword>
<dbReference type="SMART" id="SM00542">
    <property type="entry name" value="FYRC"/>
    <property type="match status" value="1"/>
</dbReference>
<sequence>MVLPRRGGPSGRCHSWVSLSKRHAELRKLIPIYFPSSSLSSVTDSPTNSVEVNTSDTTPKTSPVPNESPSSKELSSIGEQEKENAGSTRQTTAKKASHVWNIDEEATNKLHNLINLGLVFKSLSVSAVQWKSIPQIRGFTKKHCAAVCGVIIKKKRHKSKRIKEAVKKSGRKLPTERSDGTADERIELHETQEDTVPDEARKSEVSPDSTLALPSSAATVEPVVESSASSPSKLVSSEVSTSAASKRSQQLTQSDSVLTSDVQVVKSQNSQEPVVSQRIPSLRRTQRSRSLSLRSNAAPINRNNKRRASVTRSKPILIAPKVEKPKVEQATTDVVACATVEASTAAAPGTSATAAAASGTTPPSVGAPPDTCDTVATPVVEKPPELCRFCHRSLQASDSVSRRICACCRQLLRNFSSEYQGPKDLACLRDTPCFVQRISAKVSEPIVCNDTARLEQSDFKPEQSEQEDDSISESWCVPCKVSYCVKHGFKLKGISEDESESREEEWFSDEDQAKEKSKMLPTVESEEEKTEKHEEDDSATEPEMDEVRAEKMIIPASPTKIKTPKTDLPILPQEQSVTSTPAREQELSPPPSPSKVATTALDGQTVQPASSTLASSESDLKEQLSSRRSSESKSEVDDDGQVLTEEVETSNCETTTGALDNSGESDGESAAPTSPEPEATCRRAKKRKSLPPDPLIVRGKRRLKINHRFLDDFDSVFPSLTGSYGREVYQDRSYLASEDGGGGGEVTLPTVVSHRTRAPSSSSWFARRHGQTHHVSSGGRSHHHLHHRHPDRTTTATTTSRGRITSRRGRQPRDERTSESLVEDARPTSGLGPRVKQVSRPAIRTPDNKYSSTMSAMIHAARLAAVGAKIPGGTSPSHAALAATSKSPPSDPGGRVSGNNFQGENPSPRATSAASSGGVSGNSKRLSERCGQCPVCIGLVQPCGRCANCISREQTDGAIDLHAKPCKELICFRRRADHVKSGPRIKLPSNFSPSASALTPLVQGQRSDETTGFQQLSAKSTEMASCRQIQPSTEPTVTVFDTVPRLAQQLEMDAWLSHPVGSGRDNGNGSMMSGRSLLQHNKLHVHADKLLTPIPGGDLGMRFNGNRQTQSQDADQDRIRPVEGEVVTSELANHGGYAIVTTMASAPPKEICYACGSGGGQLLFCVSCAEPFHFYCVERQFRPRRKDHFICRNCTECQLCHQPAADLRCTRCSMGYHPSCLPDYPPAQTSQRGNWVCPNCTSCLHCGAKPQKPNDPGKSPSATIGNHAGRQSPPPHVVQVPWSSEVGKCAACSLAEARGDVCPECDRAYLPTAKQMIQCDGCHLWMHRTCMKLTADEYEYIARMPTHDLTKFVVNCTVCQNEKKQQSRPLTDANKLDRISPSGTEDADTDSLKLSGGSASNGASRLRTVARDTLMERMAGLVTNLRQPPAQSPSPTAESQMPPLSSTHRTRVNSGGSNCCIPMSPSVFQRRPSGGIDSTSARRVPQLDGTFDLERGEEDNEADLYAKGTKPINPGITKYSITASDRYSLPPCSRASDVLLYDSPASPEFFPNTPKISPTTSVKSFSDHTDFTGTGCRHKKASKPSSSASSMSRPSLRVDTEADRFPLIQNSSRSVGIGGGGLSPYPPVNSRSSDDWIKPHPSYHGHYEPNPGPPIAASWLVQDESDIIWTTPRSLLYRLLTQVLSRLSAHPVNSNYALSLRRLLRWLSSITESLFPWLNLSDMASDVRDVLRQTNGGFEAVLKHFDRLALIELQELVCPVVARLTDTQLRSRLSVGGISALNSVSNVSYCHSVIGQHIKAHHPTAVLLSPKIPAHLSGFRDIINAKSYALHCQPSHCHRPHELEAIEKMRNDTREERWVEHWSAIEEEMVLQHFQRHLLKTERRSSVINNLPAKTEQSPPHIKLPTPPESPTPAPHEEPLCPVPPTESSLPCIPPGTLDEAFKDMDSVLEAVQRDDEREHPHVALVNLAPSADITMLPELDEAGKKTPTSTSNSGTPVHVDPRDRFYFALDEFWTAAMGAGRSNAPAPATVSTASLDLDSAGQENEPRSETRGLERLDDETDSSEEDNRCCLLCAHHGDNNIEGRLLFTGADTWVHVNCALWSNEVYEEESGQLIGLSDALRRGRSSVCLDCGRYGATMICANAHESTCPLYVAAYSTRGSSDEDSVSSLSRTHRGVHFACALRRRPPSPRSVFTADRSWFCSPGCHESATRQRLLEAVQLLRSKRIKQSSKGLKRGSLLLGDSLFDDPLISRDEYADLENSVADDLEPISLGELLVCRRVFVPSDCFAASLHSFLADRSPQHLYAAPDDSPKFMSAAHDAVTHLAVSPNSLAFLQCTGLPAASLVVTVGSLRVDRLGEVREASDALASAKTGLDQMDDGVKRANFLCPIGYRARRIYWSCTKLDARISYTLHVRQTHTIGPIPTYDLCASRSLARPLTINTSKSLLDQPEAWRPSNALNNLLNLPVVRPKPPLISFPMNKSNTEDRLRPLLSHVGTNHSSITFKRQQPVSEAPLIGARSFCSMPAKVSGVDVVSARTPYQPAVTVSIPGTAAGGMRYAYNNPPISSVTSVAVGNGLETVRPFAKPSLRAANPMSIPSATRFPIASSVRPAVSVTVAAKPLPAPTQPRISAVMGNVSLGSLPGCYPATKNSTSDPVRIIHKDAFMTSSRSQLNSSTVHGNLVEKIVQQPSKTPLLPASSTNETTSTTRTPLLTAVPVTPVSVCLKNVVGPRVDKPVPIIPIATKPGSTIQVTGRTGSVIRIRNASALSHTRILTTPTKDLQLASQLNGLFQSLPRSPTPKIKASYPASYTVQLVRGQSASQVVETNVPQHTVPQLDGTLDDDDDRGENRPMRRSRSFVRHHRSTGKRSSSFSSNNSSSSNRTNRSSASRSATSRSRGEDLSRRGHQKRYLKDSPLVTSPNPPVKRRWIEERSRQQELAHLVSKAKQANHSRMYQSEVEKHTRSFRLRFAVEGVVRAAANPAAAWRTVVQRVIALRQKHGLQPLVCGTIDGWAQFGLSHRHVLFLIEQMRGAFQCYRYRFQYHWRKIERLRQKFTAPVPLVEGCARALMWTKPHLAAHQARDPLSFLGCKANVAPRPMLKPGQTVSSAQGALPKIASVPSANLSPGESVTLLSPNEQAACAEAARQAATLVAVQLKLPLRVREEFIARAVVKATGLPIKPKDVVEKTDTPSTENTANLGPTTRSATNMFESKSVSDSDEEGAESEDESEGSTDDEEEQDLGTIAAQYDRLLSGPLARLLRVSVHPSRIHGRGLFALRRFREDEMVIEYTGELIRSIICELREVRYRAAGVDCYMFRIDEDWVIDATYAGNAARFINHSCEPNCYAKIITVDDRKHIVILAQRRQVLRR</sequence>
<comment type="subcellular location">
    <subcellularLocation>
        <location evidence="1">Nucleus</location>
    </subcellularLocation>
</comment>
<feature type="region of interest" description="Disordered" evidence="13">
    <location>
        <begin position="3181"/>
        <end position="3237"/>
    </location>
</feature>
<feature type="region of interest" description="Disordered" evidence="13">
    <location>
        <begin position="1367"/>
        <end position="1405"/>
    </location>
</feature>
<dbReference type="Pfam" id="PF00856">
    <property type="entry name" value="SET"/>
    <property type="match status" value="1"/>
</dbReference>
<feature type="compositionally biased region" description="Polar residues" evidence="13">
    <location>
        <begin position="1433"/>
        <end position="1457"/>
    </location>
</feature>
<evidence type="ECO:0000256" key="9">
    <source>
        <dbReference type="ARBA" id="ARBA00023015"/>
    </source>
</evidence>
<dbReference type="Gene3D" id="3.30.160.360">
    <property type="match status" value="2"/>
</dbReference>
<dbReference type="PROSITE" id="PS50016">
    <property type="entry name" value="ZF_PHD_2"/>
    <property type="match status" value="2"/>
</dbReference>
<dbReference type="CDD" id="cd10518">
    <property type="entry name" value="SET_SETD1-like"/>
    <property type="match status" value="1"/>
</dbReference>
<feature type="region of interest" description="Disordered" evidence="13">
    <location>
        <begin position="759"/>
        <end position="849"/>
    </location>
</feature>
<keyword evidence="7" id="KW-0862">Zinc</keyword>
<feature type="compositionally biased region" description="Acidic residues" evidence="13">
    <location>
        <begin position="3215"/>
        <end position="3237"/>
    </location>
</feature>
<dbReference type="InterPro" id="IPR034732">
    <property type="entry name" value="EPHD"/>
</dbReference>
<name>A0AAV2TY60_CALDB</name>
<feature type="domain" description="PHD-type" evidence="16">
    <location>
        <begin position="2068"/>
        <end position="2175"/>
    </location>
</feature>
<dbReference type="GO" id="GO:0016740">
    <property type="term" value="F:transferase activity"/>
    <property type="evidence" value="ECO:0007669"/>
    <property type="project" value="UniProtKB-KW"/>
</dbReference>
<dbReference type="InterPro" id="IPR046341">
    <property type="entry name" value="SET_dom_sf"/>
</dbReference>
<dbReference type="Gene3D" id="2.170.270.10">
    <property type="entry name" value="SET domain"/>
    <property type="match status" value="1"/>
</dbReference>
<dbReference type="Proteomes" id="UP001497525">
    <property type="component" value="Unassembled WGS sequence"/>
</dbReference>
<dbReference type="InterPro" id="IPR013083">
    <property type="entry name" value="Znf_RING/FYVE/PHD"/>
</dbReference>
<accession>A0AAV2TY60</accession>
<evidence type="ECO:0000256" key="4">
    <source>
        <dbReference type="ARBA" id="ARBA00022723"/>
    </source>
</evidence>
<feature type="compositionally biased region" description="Basic and acidic residues" evidence="13">
    <location>
        <begin position="618"/>
        <end position="635"/>
    </location>
</feature>
<feature type="compositionally biased region" description="Polar residues" evidence="13">
    <location>
        <begin position="263"/>
        <end position="274"/>
    </location>
</feature>
<protein>
    <submittedName>
        <fullName evidence="17">Uncharacterized protein</fullName>
    </submittedName>
</protein>
<evidence type="ECO:0000256" key="7">
    <source>
        <dbReference type="ARBA" id="ARBA00022833"/>
    </source>
</evidence>
<feature type="compositionally biased region" description="Low complexity" evidence="13">
    <location>
        <begin position="348"/>
        <end position="364"/>
    </location>
</feature>
<dbReference type="SMART" id="SM00317">
    <property type="entry name" value="SET"/>
    <property type="match status" value="1"/>
</dbReference>
<feature type="compositionally biased region" description="Basic and acidic residues" evidence="13">
    <location>
        <begin position="162"/>
        <end position="205"/>
    </location>
</feature>
<dbReference type="SUPFAM" id="SSF57903">
    <property type="entry name" value="FYVE/PHD zinc finger"/>
    <property type="match status" value="3"/>
</dbReference>
<feature type="domain" description="SET" evidence="15">
    <location>
        <begin position="3258"/>
        <end position="3367"/>
    </location>
</feature>
<feature type="domain" description="PHD-type" evidence="14">
    <location>
        <begin position="1194"/>
        <end position="1243"/>
    </location>
</feature>
<feature type="compositionally biased region" description="Low complexity" evidence="13">
    <location>
        <begin position="215"/>
        <end position="236"/>
    </location>
</feature>
<dbReference type="PANTHER" id="PTHR45888:SF5">
    <property type="entry name" value="D4, ISOFORM A"/>
    <property type="match status" value="1"/>
</dbReference>